<dbReference type="Proteomes" id="UP000319865">
    <property type="component" value="Unassembled WGS sequence"/>
</dbReference>
<accession>A0A543PE64</accession>
<proteinExistence type="predicted"/>
<name>A0A543PE64_9ACTN</name>
<gene>
    <name evidence="1" type="ORF">FHU33_1771</name>
</gene>
<protein>
    <submittedName>
        <fullName evidence="1">Uncharacterized protein</fullName>
    </submittedName>
</protein>
<sequence length="130" mass="14004">MRPVHPVTHSGTAGQDTNERLVAACPSWCDRDEKVDEGTPEEFVIHCGAESYVGSIRLQLRQVTFVDGAFEPPVLLLGEDELPMADAAHLAPVLAATAAEATGARYAQAMPDTRPPVDDTPMLYQRCLAS</sequence>
<evidence type="ECO:0000313" key="1">
    <source>
        <dbReference type="EMBL" id="TQN42372.1"/>
    </source>
</evidence>
<reference evidence="1 2" key="1">
    <citation type="submission" date="2019-06" db="EMBL/GenBank/DDBJ databases">
        <title>Sequencing the genomes of 1000 actinobacteria strains.</title>
        <authorList>
            <person name="Klenk H.-P."/>
        </authorList>
    </citation>
    <scope>NUCLEOTIDE SEQUENCE [LARGE SCALE GENOMIC DNA]</scope>
    <source>
        <strain evidence="1 2">DSM 46837</strain>
    </source>
</reference>
<comment type="caution">
    <text evidence="1">The sequence shown here is derived from an EMBL/GenBank/DDBJ whole genome shotgun (WGS) entry which is preliminary data.</text>
</comment>
<organism evidence="1 2">
    <name type="scientific">Blastococcus colisei</name>
    <dbReference type="NCBI Taxonomy" id="1564162"/>
    <lineage>
        <taxon>Bacteria</taxon>
        <taxon>Bacillati</taxon>
        <taxon>Actinomycetota</taxon>
        <taxon>Actinomycetes</taxon>
        <taxon>Geodermatophilales</taxon>
        <taxon>Geodermatophilaceae</taxon>
        <taxon>Blastococcus</taxon>
    </lineage>
</organism>
<dbReference type="EMBL" id="VFQE01000001">
    <property type="protein sequence ID" value="TQN42372.1"/>
    <property type="molecule type" value="Genomic_DNA"/>
</dbReference>
<evidence type="ECO:0000313" key="2">
    <source>
        <dbReference type="Proteomes" id="UP000319865"/>
    </source>
</evidence>
<dbReference type="AlphaFoldDB" id="A0A543PE64"/>
<dbReference type="RefSeq" id="WP_142025005.1">
    <property type="nucleotide sequence ID" value="NZ_VFQE01000001.1"/>
</dbReference>
<keyword evidence="2" id="KW-1185">Reference proteome</keyword>